<sequence length="228" mass="25156">MRIGSSFDVVAAAIFASLVFASSLVDAFSLPPLPSFNFASGFFWQRRPSPPLRPVATADDMALLKEYCGSHIQLTPFFAVTQPEGTHVIQEKDARYSLDKVEFSLENDEVTRELLVLRDNTQKITHVEVMNIANGDIVSGASSGIQVHYDARKENIVSYKMQTPAGQIYVDLRPNGNGNNSAVITLVPGFNSFTLPNVQPWDGVDLPFVFGPTNQPQLLANSWQEHET</sequence>
<dbReference type="AlphaFoldDB" id="A0A4P9XVC0"/>
<reference evidence="2" key="1">
    <citation type="journal article" date="2018" name="Nat. Microbiol.">
        <title>Leveraging single-cell genomics to expand the fungal tree of life.</title>
        <authorList>
            <person name="Ahrendt S.R."/>
            <person name="Quandt C.A."/>
            <person name="Ciobanu D."/>
            <person name="Clum A."/>
            <person name="Salamov A."/>
            <person name="Andreopoulos B."/>
            <person name="Cheng J.F."/>
            <person name="Woyke T."/>
            <person name="Pelin A."/>
            <person name="Henrissat B."/>
            <person name="Reynolds N.K."/>
            <person name="Benny G.L."/>
            <person name="Smith M.E."/>
            <person name="James T.Y."/>
            <person name="Grigoriev I.V."/>
        </authorList>
    </citation>
    <scope>NUCLEOTIDE SEQUENCE [LARGE SCALE GENOMIC DNA]</scope>
    <source>
        <strain evidence="2">RSA 1356</strain>
    </source>
</reference>
<proteinExistence type="predicted"/>
<accession>A0A4P9XVC0</accession>
<evidence type="ECO:0000313" key="1">
    <source>
        <dbReference type="EMBL" id="RKP10213.1"/>
    </source>
</evidence>
<dbReference type="EMBL" id="KZ992464">
    <property type="protein sequence ID" value="RKP10213.1"/>
    <property type="molecule type" value="Genomic_DNA"/>
</dbReference>
<protein>
    <submittedName>
        <fullName evidence="1">Uncharacterized protein</fullName>
    </submittedName>
</protein>
<gene>
    <name evidence="1" type="ORF">THASP1DRAFT_28012</name>
</gene>
<dbReference type="Proteomes" id="UP000271241">
    <property type="component" value="Unassembled WGS sequence"/>
</dbReference>
<name>A0A4P9XVC0_9FUNG</name>
<evidence type="ECO:0000313" key="2">
    <source>
        <dbReference type="Proteomes" id="UP000271241"/>
    </source>
</evidence>
<organism evidence="1 2">
    <name type="scientific">Thamnocephalis sphaerospora</name>
    <dbReference type="NCBI Taxonomy" id="78915"/>
    <lineage>
        <taxon>Eukaryota</taxon>
        <taxon>Fungi</taxon>
        <taxon>Fungi incertae sedis</taxon>
        <taxon>Zoopagomycota</taxon>
        <taxon>Zoopagomycotina</taxon>
        <taxon>Zoopagomycetes</taxon>
        <taxon>Zoopagales</taxon>
        <taxon>Sigmoideomycetaceae</taxon>
        <taxon>Thamnocephalis</taxon>
    </lineage>
</organism>
<keyword evidence="2" id="KW-1185">Reference proteome</keyword>